<evidence type="ECO:0000256" key="6">
    <source>
        <dbReference type="ARBA" id="ARBA00022692"/>
    </source>
</evidence>
<comment type="caution">
    <text evidence="15">The sequence shown here is derived from an EMBL/GenBank/DDBJ whole genome shotgun (WGS) entry which is preliminary data.</text>
</comment>
<dbReference type="InterPro" id="IPR006136">
    <property type="entry name" value="FlhB"/>
</dbReference>
<dbReference type="PANTHER" id="PTHR30531:SF12">
    <property type="entry name" value="FLAGELLAR BIOSYNTHETIC PROTEIN FLHB"/>
    <property type="match status" value="1"/>
</dbReference>
<evidence type="ECO:0000256" key="13">
    <source>
        <dbReference type="RuleBase" id="RU364091"/>
    </source>
</evidence>
<dbReference type="NCBIfam" id="TIGR00328">
    <property type="entry name" value="flhB"/>
    <property type="match status" value="1"/>
</dbReference>
<dbReference type="PRINTS" id="PR00950">
    <property type="entry name" value="TYPE3IMSPROT"/>
</dbReference>
<feature type="region of interest" description="Disordered" evidence="14">
    <location>
        <begin position="1"/>
        <end position="30"/>
    </location>
</feature>
<keyword evidence="5 13" id="KW-1003">Cell membrane</keyword>
<evidence type="ECO:0000256" key="2">
    <source>
        <dbReference type="ARBA" id="ARBA00010690"/>
    </source>
</evidence>
<evidence type="ECO:0000256" key="5">
    <source>
        <dbReference type="ARBA" id="ARBA00022475"/>
    </source>
</evidence>
<dbReference type="SUPFAM" id="SSF160544">
    <property type="entry name" value="EscU C-terminal domain-like"/>
    <property type="match status" value="1"/>
</dbReference>
<keyword evidence="15" id="KW-0282">Flagellum</keyword>
<keyword evidence="15" id="KW-0969">Cilium</keyword>
<sequence>MHLQWFAAEDEGRTEDPTEQKIRKSREEGKVAKSPDVSSAVVMLFSVVALGLLGRYMMDLILEMTLFYLARAGELDPGESGLLMRAFYGFFPRIILPLVLVSFVAAIFGNVVQFGFLFTTKPISPDLNRVAPNVGKWAKRSFLSVEALYNFMRNIGKVILIGTVSYVLVRSRFDTLVSMIRLPYERSFAYVAQTVFILLLTASLLLLFISLFDYAFQRQQHREQLKMTKQEVKEERKQFEGDPQVKNRMRQRMQDLLSRNMVQNVQTADVVVTNPTHFAVALRYDPATMNAPTVTAKGQDEAAFRIRRIAEEAGVPLIENKPLARAVYAEVEIGDEIPEKYFEAMVIVLREVYRMTGKKVMYG</sequence>
<evidence type="ECO:0000256" key="12">
    <source>
        <dbReference type="ARBA" id="ARBA00025078"/>
    </source>
</evidence>
<keyword evidence="11 13" id="KW-1006">Bacterial flagellum protein export</keyword>
<keyword evidence="7 13" id="KW-1005">Bacterial flagellum biogenesis</keyword>
<dbReference type="InterPro" id="IPR029025">
    <property type="entry name" value="T3SS_substrate_exporter_C"/>
</dbReference>
<evidence type="ECO:0000256" key="7">
    <source>
        <dbReference type="ARBA" id="ARBA00022795"/>
    </source>
</evidence>
<feature type="transmembrane region" description="Helical" evidence="13">
    <location>
        <begin position="37"/>
        <end position="58"/>
    </location>
</feature>
<evidence type="ECO:0000256" key="10">
    <source>
        <dbReference type="ARBA" id="ARBA00023136"/>
    </source>
</evidence>
<evidence type="ECO:0000313" key="16">
    <source>
        <dbReference type="Proteomes" id="UP000237350"/>
    </source>
</evidence>
<dbReference type="GO" id="GO:0009306">
    <property type="term" value="P:protein secretion"/>
    <property type="evidence" value="ECO:0007669"/>
    <property type="project" value="InterPro"/>
</dbReference>
<evidence type="ECO:0000256" key="4">
    <source>
        <dbReference type="ARBA" id="ARBA00022448"/>
    </source>
</evidence>
<dbReference type="EMBL" id="LPWH01000007">
    <property type="protein sequence ID" value="POR04753.1"/>
    <property type="molecule type" value="Genomic_DNA"/>
</dbReference>
<comment type="subcellular location">
    <subcellularLocation>
        <location evidence="1">Cell membrane</location>
        <topology evidence="1">Multi-pass membrane protein</topology>
    </subcellularLocation>
</comment>
<dbReference type="Gene3D" id="6.10.250.2080">
    <property type="match status" value="1"/>
</dbReference>
<comment type="similarity">
    <text evidence="2 13">Belongs to the type III secretion exporter family.</text>
</comment>
<protein>
    <recommendedName>
        <fullName evidence="3 13">Flagellar biosynthetic protein FlhB</fullName>
    </recommendedName>
</protein>
<evidence type="ECO:0000256" key="8">
    <source>
        <dbReference type="ARBA" id="ARBA00022927"/>
    </source>
</evidence>
<evidence type="ECO:0000256" key="9">
    <source>
        <dbReference type="ARBA" id="ARBA00022989"/>
    </source>
</evidence>
<evidence type="ECO:0000313" key="15">
    <source>
        <dbReference type="EMBL" id="POR04753.1"/>
    </source>
</evidence>
<keyword evidence="10 13" id="KW-0472">Membrane</keyword>
<dbReference type="AlphaFoldDB" id="A0A2S4JZ21"/>
<keyword evidence="4 13" id="KW-0813">Transport</keyword>
<evidence type="ECO:0000256" key="3">
    <source>
        <dbReference type="ARBA" id="ARBA00021622"/>
    </source>
</evidence>
<proteinExistence type="inferred from homology"/>
<name>A0A2S4JZ21_9SPIO</name>
<feature type="compositionally biased region" description="Basic and acidic residues" evidence="14">
    <location>
        <begin position="10"/>
        <end position="30"/>
    </location>
</feature>
<dbReference type="GO" id="GO:0005886">
    <property type="term" value="C:plasma membrane"/>
    <property type="evidence" value="ECO:0007669"/>
    <property type="project" value="UniProtKB-SubCell"/>
</dbReference>
<keyword evidence="6 13" id="KW-0812">Transmembrane</keyword>
<keyword evidence="16" id="KW-1185">Reference proteome</keyword>
<keyword evidence="9 13" id="KW-1133">Transmembrane helix</keyword>
<keyword evidence="15" id="KW-0966">Cell projection</keyword>
<comment type="function">
    <text evidence="12 13">Required for formation of the rod structure in the basal body of the flagellar apparatus. Together with FliI and FliH, may constitute the export apparatus of flagellin.</text>
</comment>
<feature type="transmembrane region" description="Helical" evidence="13">
    <location>
        <begin position="94"/>
        <end position="118"/>
    </location>
</feature>
<dbReference type="GO" id="GO:0044780">
    <property type="term" value="P:bacterial-type flagellum assembly"/>
    <property type="evidence" value="ECO:0007669"/>
    <property type="project" value="InterPro"/>
</dbReference>
<dbReference type="Pfam" id="PF01312">
    <property type="entry name" value="Bac_export_2"/>
    <property type="match status" value="1"/>
</dbReference>
<accession>A0A2S4JZ21</accession>
<reference evidence="16" key="1">
    <citation type="submission" date="2015-12" db="EMBL/GenBank/DDBJ databases">
        <authorList>
            <person name="Lodha T.D."/>
            <person name="Chintalapati S."/>
            <person name="Chintalapati V.R."/>
            <person name="Sravanthi T."/>
        </authorList>
    </citation>
    <scope>NUCLEOTIDE SEQUENCE [LARGE SCALE GENOMIC DNA]</scope>
    <source>
        <strain evidence="16">JC133</strain>
    </source>
</reference>
<feature type="transmembrane region" description="Helical" evidence="13">
    <location>
        <begin position="190"/>
        <end position="212"/>
    </location>
</feature>
<dbReference type="InterPro" id="IPR006135">
    <property type="entry name" value="T3SS_substrate_exporter"/>
</dbReference>
<dbReference type="Gene3D" id="3.40.1690.10">
    <property type="entry name" value="secretion proteins EscU"/>
    <property type="match status" value="1"/>
</dbReference>
<dbReference type="Proteomes" id="UP000237350">
    <property type="component" value="Unassembled WGS sequence"/>
</dbReference>
<evidence type="ECO:0000256" key="11">
    <source>
        <dbReference type="ARBA" id="ARBA00023225"/>
    </source>
</evidence>
<gene>
    <name evidence="13" type="primary">flhB</name>
    <name evidence="15" type="ORF">AU468_02530</name>
</gene>
<feature type="transmembrane region" description="Helical" evidence="13">
    <location>
        <begin position="151"/>
        <end position="169"/>
    </location>
</feature>
<keyword evidence="8 13" id="KW-0653">Protein transport</keyword>
<organism evidence="15 16">
    <name type="scientific">Alkalispirochaeta sphaeroplastigenens</name>
    <dbReference type="NCBI Taxonomy" id="1187066"/>
    <lineage>
        <taxon>Bacteria</taxon>
        <taxon>Pseudomonadati</taxon>
        <taxon>Spirochaetota</taxon>
        <taxon>Spirochaetia</taxon>
        <taxon>Spirochaetales</taxon>
        <taxon>Spirochaetaceae</taxon>
        <taxon>Alkalispirochaeta</taxon>
    </lineage>
</organism>
<evidence type="ECO:0000256" key="1">
    <source>
        <dbReference type="ARBA" id="ARBA00004651"/>
    </source>
</evidence>
<evidence type="ECO:0000256" key="14">
    <source>
        <dbReference type="SAM" id="MobiDB-lite"/>
    </source>
</evidence>
<dbReference type="PANTHER" id="PTHR30531">
    <property type="entry name" value="FLAGELLAR BIOSYNTHETIC PROTEIN FLHB"/>
    <property type="match status" value="1"/>
</dbReference>